<dbReference type="AlphaFoldDB" id="A0A835P6R7"/>
<dbReference type="PANTHER" id="PTHR46087:SF9">
    <property type="entry name" value="ARM REPEAT SUPERFAMILY PROTEIN"/>
    <property type="match status" value="1"/>
</dbReference>
<feature type="region of interest" description="Disordered" evidence="1">
    <location>
        <begin position="66"/>
        <end position="104"/>
    </location>
</feature>
<name>A0A835P6R7_VANPL</name>
<reference evidence="2 3" key="1">
    <citation type="journal article" date="2020" name="Nat. Food">
        <title>A phased Vanilla planifolia genome enables genetic improvement of flavour and production.</title>
        <authorList>
            <person name="Hasing T."/>
            <person name="Tang H."/>
            <person name="Brym M."/>
            <person name="Khazi F."/>
            <person name="Huang T."/>
            <person name="Chambers A.H."/>
        </authorList>
    </citation>
    <scope>NUCLEOTIDE SEQUENCE [LARGE SCALE GENOMIC DNA]</scope>
    <source>
        <tissue evidence="2">Leaf</tissue>
    </source>
</reference>
<proteinExistence type="predicted"/>
<evidence type="ECO:0000313" key="3">
    <source>
        <dbReference type="Proteomes" id="UP000636800"/>
    </source>
</evidence>
<keyword evidence="3" id="KW-1185">Reference proteome</keyword>
<gene>
    <name evidence="2" type="ORF">HPP92_028611</name>
</gene>
<dbReference type="Proteomes" id="UP000636800">
    <property type="component" value="Unassembled WGS sequence"/>
</dbReference>
<evidence type="ECO:0000313" key="2">
    <source>
        <dbReference type="EMBL" id="KAG0446923.1"/>
    </source>
</evidence>
<dbReference type="PANTHER" id="PTHR46087">
    <property type="entry name" value="PUTATIVE, EXPRESSED-RELATED"/>
    <property type="match status" value="1"/>
</dbReference>
<organism evidence="2 3">
    <name type="scientific">Vanilla planifolia</name>
    <name type="common">Vanilla</name>
    <dbReference type="NCBI Taxonomy" id="51239"/>
    <lineage>
        <taxon>Eukaryota</taxon>
        <taxon>Viridiplantae</taxon>
        <taxon>Streptophyta</taxon>
        <taxon>Embryophyta</taxon>
        <taxon>Tracheophyta</taxon>
        <taxon>Spermatophyta</taxon>
        <taxon>Magnoliopsida</taxon>
        <taxon>Liliopsida</taxon>
        <taxon>Asparagales</taxon>
        <taxon>Orchidaceae</taxon>
        <taxon>Vanilloideae</taxon>
        <taxon>Vanilleae</taxon>
        <taxon>Vanilla</taxon>
    </lineage>
</organism>
<sequence>MALFVDVLSQVGDAGPVLDMLAVTLENLSASAQVARSTVSAVYRTAQMISFSALFEVKKNRSFEINASIDDPGKPSHNNGGQQIGSGGTNALTNFSNPKVGFTA</sequence>
<evidence type="ECO:0000256" key="1">
    <source>
        <dbReference type="SAM" id="MobiDB-lite"/>
    </source>
</evidence>
<comment type="caution">
    <text evidence="2">The sequence shown here is derived from an EMBL/GenBank/DDBJ whole genome shotgun (WGS) entry which is preliminary data.</text>
</comment>
<accession>A0A835P6R7</accession>
<dbReference type="EMBL" id="JADCNL010000533">
    <property type="protein sequence ID" value="KAG0446923.1"/>
    <property type="molecule type" value="Genomic_DNA"/>
</dbReference>
<protein>
    <submittedName>
        <fullName evidence="2">Uncharacterized protein</fullName>
    </submittedName>
</protein>
<dbReference type="InterPro" id="IPR055296">
    <property type="entry name" value="SRL2-like"/>
</dbReference>